<evidence type="ECO:0000313" key="2">
    <source>
        <dbReference type="EMBL" id="KAG9250678.1"/>
    </source>
</evidence>
<comment type="caution">
    <text evidence="2">The sequence shown here is derived from an EMBL/GenBank/DDBJ whole genome shotgun (WGS) entry which is preliminary data.</text>
</comment>
<organism evidence="2 3">
    <name type="scientific">Emericellopsis atlantica</name>
    <dbReference type="NCBI Taxonomy" id="2614577"/>
    <lineage>
        <taxon>Eukaryota</taxon>
        <taxon>Fungi</taxon>
        <taxon>Dikarya</taxon>
        <taxon>Ascomycota</taxon>
        <taxon>Pezizomycotina</taxon>
        <taxon>Sordariomycetes</taxon>
        <taxon>Hypocreomycetidae</taxon>
        <taxon>Hypocreales</taxon>
        <taxon>Bionectriaceae</taxon>
        <taxon>Emericellopsis</taxon>
    </lineage>
</organism>
<protein>
    <submittedName>
        <fullName evidence="2">Uncharacterized protein</fullName>
    </submittedName>
</protein>
<evidence type="ECO:0000313" key="3">
    <source>
        <dbReference type="Proteomes" id="UP000887229"/>
    </source>
</evidence>
<reference evidence="2" key="1">
    <citation type="journal article" date="2021" name="IMA Fungus">
        <title>Genomic characterization of three marine fungi, including Emericellopsis atlantica sp. nov. with signatures of a generalist lifestyle and marine biomass degradation.</title>
        <authorList>
            <person name="Hagestad O.C."/>
            <person name="Hou L."/>
            <person name="Andersen J.H."/>
            <person name="Hansen E.H."/>
            <person name="Altermark B."/>
            <person name="Li C."/>
            <person name="Kuhnert E."/>
            <person name="Cox R.J."/>
            <person name="Crous P.W."/>
            <person name="Spatafora J.W."/>
            <person name="Lail K."/>
            <person name="Amirebrahimi M."/>
            <person name="Lipzen A."/>
            <person name="Pangilinan J."/>
            <person name="Andreopoulos W."/>
            <person name="Hayes R.D."/>
            <person name="Ng V."/>
            <person name="Grigoriev I.V."/>
            <person name="Jackson S.A."/>
            <person name="Sutton T.D.S."/>
            <person name="Dobson A.D.W."/>
            <person name="Rama T."/>
        </authorList>
    </citation>
    <scope>NUCLEOTIDE SEQUENCE</scope>
    <source>
        <strain evidence="2">TS7</strain>
    </source>
</reference>
<dbReference type="Proteomes" id="UP000887229">
    <property type="component" value="Unassembled WGS sequence"/>
</dbReference>
<dbReference type="AlphaFoldDB" id="A0A9P8CKT1"/>
<proteinExistence type="predicted"/>
<name>A0A9P8CKT1_9HYPO</name>
<sequence length="879" mass="100212">MATPAARNLAEAERVALDKCQNFLGQAVVRSESLSFQGEPDAARCARHCPSSILNMHVPAIVGRPQLEATLSASGKSLDALYEVSEIVHLEFPPGYTLHCLRHKCSVWDTGTSCIVRLFSSDISLETRNHLERSLTSGDPHMKDGEYYHMIRMYSGALNRHGQTCLLDLEKRTQWLEELFQRKGKRRDGGSSSYDKLIQLTRNADWYPFFDMLQCTPALYAGLNLSLIGRMMSMELICRIKHLKAFWDRVLDNHSILKAKLDTFSLHKVQGTAPGAFEADKSNLRSLIRDGRVFGAYSQPERERIWNNLCDQTREQLVPSLWGIFEDVNYLHKVSRCMKLLVDFRDHSWQRALRNSFVAAEPDRDWVQVSDNICKAIRPQGLDRFQVAYRQLWLFLLREWEDLQPVSEKKCAGPGSTGPNPAKLIAFARLAHRLGFRSPDIERIIEQDPYVALATKFFHTIKLPGFQESANFARCAQEVARLCALAWVEEGGSVRTRHLSKGGDVEGRLIESLRVPKRSGNPWQHHHARDSTSTFLGILENPVSNSTGDVTSLFVRRSLYLSLFPTRLEPRLSACMALSEESIELNKNIFHGQQHLSSSLNEASMKVQDMEQIIDEQRRNEEAELFQSLQENDVAELRETLKLLEAKNAELERSETELSCTLSEEVTNREKADDQLQVLRMKLLETEGQLQAENERLKVAEDQAKAKAGVQDAKVKLDAENSGLRNDKAKTKLEAENSALRDGGAMLEAEHTELKEAKTKLEKRSDKILKELEYAAKILFEKGLQIRLIDLHVRSGDRQEGHVEMCDEDKFMRMCQQWQNANFNLTDEDKRIIDHTDFKNLKFPGEGRQIIYATKKRLGETQLALPAKRIAKGHYDEIL</sequence>
<accession>A0A9P8CKT1</accession>
<evidence type="ECO:0000256" key="1">
    <source>
        <dbReference type="SAM" id="Coils"/>
    </source>
</evidence>
<dbReference type="OrthoDB" id="4227485at2759"/>
<gene>
    <name evidence="2" type="ORF">F5Z01DRAFT_753507</name>
</gene>
<dbReference type="EMBL" id="MU251275">
    <property type="protein sequence ID" value="KAG9250678.1"/>
    <property type="molecule type" value="Genomic_DNA"/>
</dbReference>
<keyword evidence="3" id="KW-1185">Reference proteome</keyword>
<dbReference type="RefSeq" id="XP_046114602.1">
    <property type="nucleotide sequence ID" value="XM_046267095.1"/>
</dbReference>
<dbReference type="GeneID" id="70297998"/>
<feature type="coiled-coil region" evidence="1">
    <location>
        <begin position="744"/>
        <end position="771"/>
    </location>
</feature>
<dbReference type="Pfam" id="PF12520">
    <property type="entry name" value="DUF3723"/>
    <property type="match status" value="1"/>
</dbReference>
<keyword evidence="1" id="KW-0175">Coiled coil</keyword>
<dbReference type="InterPro" id="IPR022198">
    <property type="entry name" value="DUF3723"/>
</dbReference>
<feature type="coiled-coil region" evidence="1">
    <location>
        <begin position="600"/>
        <end position="703"/>
    </location>
</feature>